<protein>
    <submittedName>
        <fullName evidence="1">Uncharacterized protein</fullName>
    </submittedName>
</protein>
<dbReference type="HOGENOM" id="CLU_3086950_0_0_1"/>
<proteinExistence type="predicted"/>
<dbReference type="EMBL" id="FQ790277">
    <property type="protein sequence ID" value="CCD45339.1"/>
    <property type="molecule type" value="Genomic_DNA"/>
</dbReference>
<dbReference type="InParanoid" id="G2XY02"/>
<accession>G2XY02</accession>
<evidence type="ECO:0000313" key="1">
    <source>
        <dbReference type="EMBL" id="CCD45339.1"/>
    </source>
</evidence>
<dbReference type="Proteomes" id="UP000008177">
    <property type="component" value="Unplaced contigs"/>
</dbReference>
<sequence>MKSSVCSHHQPSARRLLDAEDFLLAKRLWASKPEFQQTLEWAWRDRLKSVVK</sequence>
<dbReference type="AlphaFoldDB" id="G2XY02"/>
<evidence type="ECO:0000313" key="2">
    <source>
        <dbReference type="Proteomes" id="UP000008177"/>
    </source>
</evidence>
<name>G2XY02_BOTF4</name>
<organism evidence="1 2">
    <name type="scientific">Botryotinia fuckeliana (strain T4)</name>
    <name type="common">Noble rot fungus</name>
    <name type="synonym">Botrytis cinerea</name>
    <dbReference type="NCBI Taxonomy" id="999810"/>
    <lineage>
        <taxon>Eukaryota</taxon>
        <taxon>Fungi</taxon>
        <taxon>Dikarya</taxon>
        <taxon>Ascomycota</taxon>
        <taxon>Pezizomycotina</taxon>
        <taxon>Leotiomycetes</taxon>
        <taxon>Helotiales</taxon>
        <taxon>Sclerotiniaceae</taxon>
        <taxon>Botrytis</taxon>
    </lineage>
</organism>
<gene>
    <name evidence="1" type="ORF">BofuT4_uP120450.1</name>
</gene>
<reference evidence="2" key="1">
    <citation type="journal article" date="2011" name="PLoS Genet.">
        <title>Genomic analysis of the necrotrophic fungal pathogens Sclerotinia sclerotiorum and Botrytis cinerea.</title>
        <authorList>
            <person name="Amselem J."/>
            <person name="Cuomo C.A."/>
            <person name="van Kan J.A."/>
            <person name="Viaud M."/>
            <person name="Benito E.P."/>
            <person name="Couloux A."/>
            <person name="Coutinho P.M."/>
            <person name="de Vries R.P."/>
            <person name="Dyer P.S."/>
            <person name="Fillinger S."/>
            <person name="Fournier E."/>
            <person name="Gout L."/>
            <person name="Hahn M."/>
            <person name="Kohn L."/>
            <person name="Lapalu N."/>
            <person name="Plummer K.M."/>
            <person name="Pradier J.M."/>
            <person name="Quevillon E."/>
            <person name="Sharon A."/>
            <person name="Simon A."/>
            <person name="ten Have A."/>
            <person name="Tudzynski B."/>
            <person name="Tudzynski P."/>
            <person name="Wincker P."/>
            <person name="Andrew M."/>
            <person name="Anthouard V."/>
            <person name="Beever R.E."/>
            <person name="Beffa R."/>
            <person name="Benoit I."/>
            <person name="Bouzid O."/>
            <person name="Brault B."/>
            <person name="Chen Z."/>
            <person name="Choquer M."/>
            <person name="Collemare J."/>
            <person name="Cotton P."/>
            <person name="Danchin E.G."/>
            <person name="Da Silva C."/>
            <person name="Gautier A."/>
            <person name="Giraud C."/>
            <person name="Giraud T."/>
            <person name="Gonzalez C."/>
            <person name="Grossetete S."/>
            <person name="Guldener U."/>
            <person name="Henrissat B."/>
            <person name="Howlett B.J."/>
            <person name="Kodira C."/>
            <person name="Kretschmer M."/>
            <person name="Lappartient A."/>
            <person name="Leroch M."/>
            <person name="Levis C."/>
            <person name="Mauceli E."/>
            <person name="Neuveglise C."/>
            <person name="Oeser B."/>
            <person name="Pearson M."/>
            <person name="Poulain J."/>
            <person name="Poussereau N."/>
            <person name="Quesneville H."/>
            <person name="Rascle C."/>
            <person name="Schumacher J."/>
            <person name="Segurens B."/>
            <person name="Sexton A."/>
            <person name="Silva E."/>
            <person name="Sirven C."/>
            <person name="Soanes D.M."/>
            <person name="Talbot N.J."/>
            <person name="Templeton M."/>
            <person name="Yandava C."/>
            <person name="Yarden O."/>
            <person name="Zeng Q."/>
            <person name="Rollins J.A."/>
            <person name="Lebrun M.H."/>
            <person name="Dickman M."/>
        </authorList>
    </citation>
    <scope>NUCLEOTIDE SEQUENCE [LARGE SCALE GENOMIC DNA]</scope>
    <source>
        <strain evidence="2">T4</strain>
    </source>
</reference>